<dbReference type="GO" id="GO:0019287">
    <property type="term" value="P:isopentenyl diphosphate biosynthetic process, mevalonate pathway"/>
    <property type="evidence" value="ECO:0007669"/>
    <property type="project" value="TreeGrafter"/>
</dbReference>
<evidence type="ECO:0000256" key="10">
    <source>
        <dbReference type="ARBA" id="ARBA00022842"/>
    </source>
</evidence>
<keyword evidence="5 14" id="KW-0444">Lipid biosynthesis</keyword>
<evidence type="ECO:0000256" key="1">
    <source>
        <dbReference type="ARBA" id="ARBA00004496"/>
    </source>
</evidence>
<evidence type="ECO:0000256" key="5">
    <source>
        <dbReference type="ARBA" id="ARBA00022516"/>
    </source>
</evidence>
<dbReference type="InterPro" id="IPR006204">
    <property type="entry name" value="GHMP_kinase_N_dom"/>
</dbReference>
<comment type="similarity">
    <text evidence="2 14">Belongs to the GHMP kinase family. Mevalonate kinase subfamily.</text>
</comment>
<evidence type="ECO:0000256" key="4">
    <source>
        <dbReference type="ARBA" id="ARBA00022490"/>
    </source>
</evidence>
<evidence type="ECO:0000259" key="15">
    <source>
        <dbReference type="Pfam" id="PF00288"/>
    </source>
</evidence>
<dbReference type="Pfam" id="PF08544">
    <property type="entry name" value="GHMP_kinases_C"/>
    <property type="match status" value="1"/>
</dbReference>
<dbReference type="SUPFAM" id="SSF55060">
    <property type="entry name" value="GHMP Kinase, C-terminal domain"/>
    <property type="match status" value="1"/>
</dbReference>
<evidence type="ECO:0000256" key="12">
    <source>
        <dbReference type="ARBA" id="ARBA00029310"/>
    </source>
</evidence>
<keyword evidence="10" id="KW-0460">Magnesium</keyword>
<dbReference type="AlphaFoldDB" id="A0A9P6WEQ1"/>
<dbReference type="EMBL" id="PUHR01000011">
    <property type="protein sequence ID" value="KAG0671544.1"/>
    <property type="molecule type" value="Genomic_DNA"/>
</dbReference>
<evidence type="ECO:0000256" key="6">
    <source>
        <dbReference type="ARBA" id="ARBA00022679"/>
    </source>
</evidence>
<evidence type="ECO:0000313" key="18">
    <source>
        <dbReference type="Proteomes" id="UP000750334"/>
    </source>
</evidence>
<feature type="domain" description="GHMP kinase N-terminal" evidence="15">
    <location>
        <begin position="122"/>
        <end position="192"/>
    </location>
</feature>
<comment type="caution">
    <text evidence="17">The sequence shown here is derived from an EMBL/GenBank/DDBJ whole genome shotgun (WGS) entry which is preliminary data.</text>
</comment>
<reference evidence="17 18" key="1">
    <citation type="submission" date="2020-11" db="EMBL/GenBank/DDBJ databases">
        <title>Kefir isolates.</title>
        <authorList>
            <person name="Marcisauskas S."/>
            <person name="Kim Y."/>
            <person name="Blasche S."/>
        </authorList>
    </citation>
    <scope>NUCLEOTIDE SEQUENCE [LARGE SCALE GENOMIC DNA]</scope>
    <source>
        <strain evidence="17 18">OG2</strain>
    </source>
</reference>
<keyword evidence="8 14" id="KW-0418">Kinase</keyword>
<sequence length="402" mass="43685">MFVTSAPGKVIIFGEHSAVYYKPAIAAAASSLRSYLLIETENITTNVLQLSFPNLKFQHKWSIENLSQLTDTHSLQSKTLSQSLLQTIDTALLSDIVNPLHKSAAQCFLYLYLSIIPPMHRSSLKCTLISTLPVGAGLGSSASVSVVLSQAFLKLAQCTLSPTLINEWAYVGEMVMHGKPSGIDNTIATYGGALQFIKDDPQNTKELFPKKPIVAILTYTRIPRSTKTLVSNVRVLYESMPEIVEPILDSMAHVALKGGDALQEAKLDDVLQLVRINHGLLVSLGVSHPGLEIIRNLTTELQVGETKLTGAGGGGCALTFLNNSASEQDVAQFRDTLNQRYDYQTFETTLGGIGCSLLDLNQITNKEQISAILDLFNSQNASMEQIDNNLLPGGPADLPWKI</sequence>
<evidence type="ECO:0000256" key="14">
    <source>
        <dbReference type="RuleBase" id="RU363087"/>
    </source>
</evidence>
<dbReference type="OrthoDB" id="1652964at2759"/>
<comment type="subcellular location">
    <subcellularLocation>
        <location evidence="1 14">Cytoplasm</location>
    </subcellularLocation>
</comment>
<keyword evidence="14" id="KW-0756">Sterol biosynthesis</keyword>
<dbReference type="GO" id="GO:0005524">
    <property type="term" value="F:ATP binding"/>
    <property type="evidence" value="ECO:0007669"/>
    <property type="project" value="UniProtKB-KW"/>
</dbReference>
<dbReference type="InterPro" id="IPR013750">
    <property type="entry name" value="GHMP_kinase_C_dom"/>
</dbReference>
<dbReference type="Gene3D" id="3.30.70.890">
    <property type="entry name" value="GHMP kinase, C-terminal domain"/>
    <property type="match status" value="1"/>
</dbReference>
<comment type="catalytic activity">
    <reaction evidence="12">
        <text>(R)-mevalonate + ATP = (R)-5-phosphomevalonate + ADP + H(+)</text>
        <dbReference type="Rhea" id="RHEA:17065"/>
        <dbReference type="ChEBI" id="CHEBI:15378"/>
        <dbReference type="ChEBI" id="CHEBI:30616"/>
        <dbReference type="ChEBI" id="CHEBI:36464"/>
        <dbReference type="ChEBI" id="CHEBI:58146"/>
        <dbReference type="ChEBI" id="CHEBI:456216"/>
        <dbReference type="EC" id="2.7.1.36"/>
    </reaction>
    <physiologicalReaction direction="left-to-right" evidence="12">
        <dbReference type="Rhea" id="RHEA:17066"/>
    </physiologicalReaction>
</comment>
<evidence type="ECO:0000256" key="2">
    <source>
        <dbReference type="ARBA" id="ARBA00006495"/>
    </source>
</evidence>
<keyword evidence="9 14" id="KW-0067">ATP-binding</keyword>
<dbReference type="Pfam" id="PF00288">
    <property type="entry name" value="GHMP_kinases_N"/>
    <property type="match status" value="1"/>
</dbReference>
<evidence type="ECO:0000256" key="8">
    <source>
        <dbReference type="ARBA" id="ARBA00022777"/>
    </source>
</evidence>
<accession>A0A9P6WEQ1</accession>
<dbReference type="PANTHER" id="PTHR43290:SF2">
    <property type="entry name" value="MEVALONATE KINASE"/>
    <property type="match status" value="1"/>
</dbReference>
<evidence type="ECO:0000313" key="17">
    <source>
        <dbReference type="EMBL" id="KAG0671544.1"/>
    </source>
</evidence>
<dbReference type="PROSITE" id="PS00627">
    <property type="entry name" value="GHMP_KINASES_ATP"/>
    <property type="match status" value="1"/>
</dbReference>
<dbReference type="InterPro" id="IPR020568">
    <property type="entry name" value="Ribosomal_Su5_D2-typ_SF"/>
</dbReference>
<keyword evidence="6 14" id="KW-0808">Transferase</keyword>
<dbReference type="InterPro" id="IPR036554">
    <property type="entry name" value="GHMP_kinase_C_sf"/>
</dbReference>
<evidence type="ECO:0000256" key="13">
    <source>
        <dbReference type="ARBA" id="ARBA00029438"/>
    </source>
</evidence>
<dbReference type="GO" id="GO:0005829">
    <property type="term" value="C:cytosol"/>
    <property type="evidence" value="ECO:0007669"/>
    <property type="project" value="TreeGrafter"/>
</dbReference>
<keyword evidence="14" id="KW-0753">Steroid metabolism</keyword>
<dbReference type="SUPFAM" id="SSF54211">
    <property type="entry name" value="Ribosomal protein S5 domain 2-like"/>
    <property type="match status" value="1"/>
</dbReference>
<dbReference type="Gene3D" id="3.30.230.10">
    <property type="match status" value="1"/>
</dbReference>
<dbReference type="GO" id="GO:0004496">
    <property type="term" value="F:mevalonate kinase activity"/>
    <property type="evidence" value="ECO:0007669"/>
    <property type="project" value="UniProtKB-EC"/>
</dbReference>
<evidence type="ECO:0000256" key="11">
    <source>
        <dbReference type="ARBA" id="ARBA00023098"/>
    </source>
</evidence>
<organism evidence="17 18">
    <name type="scientific">Maudiozyma exigua</name>
    <name type="common">Yeast</name>
    <name type="synonym">Kazachstania exigua</name>
    <dbReference type="NCBI Taxonomy" id="34358"/>
    <lineage>
        <taxon>Eukaryota</taxon>
        <taxon>Fungi</taxon>
        <taxon>Dikarya</taxon>
        <taxon>Ascomycota</taxon>
        <taxon>Saccharomycotina</taxon>
        <taxon>Saccharomycetes</taxon>
        <taxon>Saccharomycetales</taxon>
        <taxon>Saccharomycetaceae</taxon>
        <taxon>Maudiozyma</taxon>
    </lineage>
</organism>
<dbReference type="EC" id="2.7.1.36" evidence="3 14"/>
<evidence type="ECO:0000256" key="9">
    <source>
        <dbReference type="ARBA" id="ARBA00022840"/>
    </source>
</evidence>
<gene>
    <name evidence="17" type="primary">ERG12</name>
    <name evidence="17" type="ORF">C6P45_000376</name>
</gene>
<comment type="pathway">
    <text evidence="13 14">Isoprenoid biosynthesis; isopentenyl diphosphate biosynthesis via mevalonate pathway; isopentenyl diphosphate from (R)-mevalonate: step 1/3.</text>
</comment>
<keyword evidence="7 14" id="KW-0547">Nucleotide-binding</keyword>
<dbReference type="InterPro" id="IPR006203">
    <property type="entry name" value="GHMP_knse_ATP-bd_CS"/>
</dbReference>
<dbReference type="NCBIfam" id="TIGR00549">
    <property type="entry name" value="mevalon_kin"/>
    <property type="match status" value="1"/>
</dbReference>
<evidence type="ECO:0000256" key="7">
    <source>
        <dbReference type="ARBA" id="ARBA00022741"/>
    </source>
</evidence>
<feature type="domain" description="GHMP kinase C-terminal" evidence="16">
    <location>
        <begin position="261"/>
        <end position="335"/>
    </location>
</feature>
<comment type="function">
    <text evidence="14">Mevalonate kinase; part of the second module of ergosterol biosynthesis pathway that includes the middle steps of the pathway. The second module is carried out in the vacuole and involves the formation of farnesyl diphosphate, which is also an important intermediate in the biosynthesis of ubiquinone, dolichol, heme and prenylated proteins.</text>
</comment>
<dbReference type="GO" id="GO:0006696">
    <property type="term" value="P:ergosterol biosynthetic process"/>
    <property type="evidence" value="ECO:0007669"/>
    <property type="project" value="TreeGrafter"/>
</dbReference>
<keyword evidence="18" id="KW-1185">Reference proteome</keyword>
<proteinExistence type="inferred from homology"/>
<dbReference type="PRINTS" id="PR00959">
    <property type="entry name" value="MEVGALKINASE"/>
</dbReference>
<evidence type="ECO:0000256" key="3">
    <source>
        <dbReference type="ARBA" id="ARBA00012103"/>
    </source>
</evidence>
<dbReference type="PANTHER" id="PTHR43290">
    <property type="entry name" value="MEVALONATE KINASE"/>
    <property type="match status" value="1"/>
</dbReference>
<dbReference type="InterPro" id="IPR014721">
    <property type="entry name" value="Ribsml_uS5_D2-typ_fold_subgr"/>
</dbReference>
<keyword evidence="14" id="KW-0752">Steroid biosynthesis</keyword>
<evidence type="ECO:0000259" key="16">
    <source>
        <dbReference type="Pfam" id="PF08544"/>
    </source>
</evidence>
<keyword evidence="4 14" id="KW-0963">Cytoplasm</keyword>
<keyword evidence="11 14" id="KW-0443">Lipid metabolism</keyword>
<keyword evidence="14" id="KW-1207">Sterol metabolism</keyword>
<dbReference type="Proteomes" id="UP000750334">
    <property type="component" value="Unassembled WGS sequence"/>
</dbReference>
<name>A0A9P6WEQ1_MAUEX</name>
<dbReference type="InterPro" id="IPR006205">
    <property type="entry name" value="Mev_gal_kin"/>
</dbReference>
<protein>
    <recommendedName>
        <fullName evidence="3 14">Mevalonate kinase</fullName>
        <shortName evidence="14">MK</shortName>
        <ecNumber evidence="3 14">2.7.1.36</ecNumber>
    </recommendedName>
</protein>